<dbReference type="InterPro" id="IPR036291">
    <property type="entry name" value="NAD(P)-bd_dom_sf"/>
</dbReference>
<dbReference type="EMBL" id="CP028103">
    <property type="protein sequence ID" value="AVQ29829.1"/>
    <property type="molecule type" value="Genomic_DNA"/>
</dbReference>
<evidence type="ECO:0000256" key="1">
    <source>
        <dbReference type="ARBA" id="ARBA00007637"/>
    </source>
</evidence>
<dbReference type="SUPFAM" id="SSF51735">
    <property type="entry name" value="NAD(P)-binding Rossmann-fold domains"/>
    <property type="match status" value="1"/>
</dbReference>
<proteinExistence type="inferred from homology"/>
<evidence type="ECO:0000259" key="2">
    <source>
        <dbReference type="Pfam" id="PF01370"/>
    </source>
</evidence>
<dbReference type="RefSeq" id="WP_005950951.1">
    <property type="nucleotide sequence ID" value="NZ_CP028103.1"/>
</dbReference>
<accession>A0ABN5JGH8</accession>
<feature type="domain" description="NAD-dependent epimerase/dehydratase" evidence="2">
    <location>
        <begin position="4"/>
        <end position="227"/>
    </location>
</feature>
<keyword evidence="4" id="KW-1185">Reference proteome</keyword>
<organism evidence="3 4">
    <name type="scientific">Fusobacterium varium ATCC 27725</name>
    <dbReference type="NCBI Taxonomy" id="469618"/>
    <lineage>
        <taxon>Bacteria</taxon>
        <taxon>Fusobacteriati</taxon>
        <taxon>Fusobacteriota</taxon>
        <taxon>Fusobacteriia</taxon>
        <taxon>Fusobacteriales</taxon>
        <taxon>Fusobacteriaceae</taxon>
        <taxon>Fusobacterium</taxon>
    </lineage>
</organism>
<comment type="similarity">
    <text evidence="1">Belongs to the NAD(P)-dependent epimerase/dehydratase family.</text>
</comment>
<dbReference type="Proteomes" id="UP000241238">
    <property type="component" value="Chromosome"/>
</dbReference>
<evidence type="ECO:0000313" key="4">
    <source>
        <dbReference type="Proteomes" id="UP000241238"/>
    </source>
</evidence>
<evidence type="ECO:0000313" key="3">
    <source>
        <dbReference type="EMBL" id="AVQ29829.1"/>
    </source>
</evidence>
<reference evidence="4" key="1">
    <citation type="journal article" date="2018" name="MSphere">
        <title>Fusobacterium Genomics Using MinION and Illumina Sequencing Enables Genome Completion and Correction.</title>
        <authorList>
            <person name="Todd S.M."/>
            <person name="Settlage R.E."/>
            <person name="Lahmers K.K."/>
            <person name="Slade D.J."/>
        </authorList>
    </citation>
    <scope>NUCLEOTIDE SEQUENCE [LARGE SCALE GENOMIC DNA]</scope>
    <source>
        <strain evidence="4">ATCC 27725</strain>
    </source>
</reference>
<dbReference type="GeneID" id="77466510"/>
<dbReference type="Gene3D" id="3.40.50.720">
    <property type="entry name" value="NAD(P)-binding Rossmann-like Domain"/>
    <property type="match status" value="1"/>
</dbReference>
<dbReference type="PANTHER" id="PTHR43000">
    <property type="entry name" value="DTDP-D-GLUCOSE 4,6-DEHYDRATASE-RELATED"/>
    <property type="match status" value="1"/>
</dbReference>
<name>A0ABN5JGH8_FUSVA</name>
<gene>
    <name evidence="3" type="ORF">C4N18_00780</name>
</gene>
<dbReference type="InterPro" id="IPR001509">
    <property type="entry name" value="Epimerase_deHydtase"/>
</dbReference>
<sequence>MKTIVITGASSFIAISLIKMLKKEYNIIAVIRKGRKGIEFNQKNTIVIEENMDNYKFLDKKIKKCDILMNFAWQNTKGKLNEDEEIQRISYKNTLELCNSLIKIGCKKIIQIGSIAEYGLIENKITENTLCNPINKYGKYKYKAYLEIKKICQKENINFIEARLGSVYSTDMSCKSLITQIIKNIIENKKMKMTDCTQLWEFIHIDDVNFLLKYMIENEMKYSEYNLSTGKTKVLKSFVEVIIKNLEYKDNITFGKIPQNNFGCFNICCDIERLKTEMNFKPKKTFEENVKEMIKYYKNKVGI</sequence>
<protein>
    <submittedName>
        <fullName evidence="3">NAD(P)-dependent oxidoreductase</fullName>
    </submittedName>
</protein>
<dbReference type="Pfam" id="PF01370">
    <property type="entry name" value="Epimerase"/>
    <property type="match status" value="1"/>
</dbReference>